<dbReference type="OrthoDB" id="9030258at2"/>
<dbReference type="Proteomes" id="UP000321820">
    <property type="component" value="Chromosome"/>
</dbReference>
<evidence type="ECO:0000256" key="4">
    <source>
        <dbReference type="ARBA" id="ARBA00022676"/>
    </source>
</evidence>
<evidence type="ECO:0000313" key="10">
    <source>
        <dbReference type="Proteomes" id="UP000321820"/>
    </source>
</evidence>
<comment type="subcellular location">
    <subcellularLocation>
        <location evidence="1">Membrane</location>
        <topology evidence="1">Multi-pass membrane protein</topology>
    </subcellularLocation>
</comment>
<dbReference type="Pfam" id="PF13506">
    <property type="entry name" value="Glyco_transf_21"/>
    <property type="match status" value="1"/>
</dbReference>
<dbReference type="PANTHER" id="PTHR12726">
    <property type="entry name" value="CERAMIDE GLUCOSYLTRANSFERASE"/>
    <property type="match status" value="1"/>
</dbReference>
<dbReference type="KEGG" id="talb:FTW19_20445"/>
<evidence type="ECO:0000256" key="5">
    <source>
        <dbReference type="ARBA" id="ARBA00022679"/>
    </source>
</evidence>
<name>A0A5B9EHE9_9BACT</name>
<dbReference type="EMBL" id="CP042806">
    <property type="protein sequence ID" value="QEE31478.1"/>
    <property type="molecule type" value="Genomic_DNA"/>
</dbReference>
<accession>A0A5B9EHE9</accession>
<evidence type="ECO:0000313" key="9">
    <source>
        <dbReference type="EMBL" id="QEE31478.1"/>
    </source>
</evidence>
<dbReference type="AlphaFoldDB" id="A0A5B9EHE9"/>
<evidence type="ECO:0000256" key="1">
    <source>
        <dbReference type="ARBA" id="ARBA00004141"/>
    </source>
</evidence>
<dbReference type="GO" id="GO:0006679">
    <property type="term" value="P:glucosylceramide biosynthetic process"/>
    <property type="evidence" value="ECO:0007669"/>
    <property type="project" value="TreeGrafter"/>
</dbReference>
<dbReference type="SUPFAM" id="SSF53448">
    <property type="entry name" value="Nucleotide-diphospho-sugar transferases"/>
    <property type="match status" value="1"/>
</dbReference>
<gene>
    <name evidence="9" type="ORF">FTW19_20445</name>
</gene>
<keyword evidence="8" id="KW-0472">Membrane</keyword>
<evidence type="ECO:0000256" key="7">
    <source>
        <dbReference type="ARBA" id="ARBA00022989"/>
    </source>
</evidence>
<dbReference type="Gene3D" id="3.90.550.10">
    <property type="entry name" value="Spore Coat Polysaccharide Biosynthesis Protein SpsA, Chain A"/>
    <property type="match status" value="1"/>
</dbReference>
<evidence type="ECO:0000256" key="3">
    <source>
        <dbReference type="ARBA" id="ARBA00004991"/>
    </source>
</evidence>
<evidence type="ECO:0000256" key="8">
    <source>
        <dbReference type="ARBA" id="ARBA00023136"/>
    </source>
</evidence>
<keyword evidence="4" id="KW-0328">Glycosyltransferase</keyword>
<keyword evidence="5 9" id="KW-0808">Transferase</keyword>
<protein>
    <submittedName>
        <fullName evidence="9">Glycosyltransferase</fullName>
    </submittedName>
</protein>
<evidence type="ECO:0000256" key="2">
    <source>
        <dbReference type="ARBA" id="ARBA00004760"/>
    </source>
</evidence>
<dbReference type="PANTHER" id="PTHR12726:SF0">
    <property type="entry name" value="CERAMIDE GLUCOSYLTRANSFERASE"/>
    <property type="match status" value="1"/>
</dbReference>
<dbReference type="InterPro" id="IPR025993">
    <property type="entry name" value="Ceramide_glucosylTrfase"/>
</dbReference>
<dbReference type="InterPro" id="IPR029044">
    <property type="entry name" value="Nucleotide-diphossugar_trans"/>
</dbReference>
<keyword evidence="6" id="KW-0812">Transmembrane</keyword>
<evidence type="ECO:0000256" key="6">
    <source>
        <dbReference type="ARBA" id="ARBA00022692"/>
    </source>
</evidence>
<reference evidence="9 10" key="1">
    <citation type="submission" date="2019-08" db="EMBL/GenBank/DDBJ databases">
        <title>Complete genome sequence of Terriglobus albidus strain ORNL.</title>
        <authorList>
            <person name="Podar M."/>
        </authorList>
    </citation>
    <scope>NUCLEOTIDE SEQUENCE [LARGE SCALE GENOMIC DNA]</scope>
    <source>
        <strain evidence="9 10">ORNL</strain>
    </source>
</reference>
<organism evidence="9 10">
    <name type="scientific">Terriglobus albidus</name>
    <dbReference type="NCBI Taxonomy" id="1592106"/>
    <lineage>
        <taxon>Bacteria</taxon>
        <taxon>Pseudomonadati</taxon>
        <taxon>Acidobacteriota</taxon>
        <taxon>Terriglobia</taxon>
        <taxon>Terriglobales</taxon>
        <taxon>Acidobacteriaceae</taxon>
        <taxon>Terriglobus</taxon>
    </lineage>
</organism>
<keyword evidence="10" id="KW-1185">Reference proteome</keyword>
<keyword evidence="7" id="KW-1133">Transmembrane helix</keyword>
<dbReference type="GO" id="GO:0008120">
    <property type="term" value="F:ceramide glucosyltransferase activity"/>
    <property type="evidence" value="ECO:0007669"/>
    <property type="project" value="TreeGrafter"/>
</dbReference>
<proteinExistence type="predicted"/>
<comment type="pathway">
    <text evidence="3">Sphingolipid metabolism.</text>
</comment>
<dbReference type="GO" id="GO:0016020">
    <property type="term" value="C:membrane"/>
    <property type="evidence" value="ECO:0007669"/>
    <property type="project" value="UniProtKB-SubCell"/>
</dbReference>
<comment type="pathway">
    <text evidence="2">Lipid metabolism; sphingolipid metabolism.</text>
</comment>
<sequence length="367" mass="40845">MVIVAALKYRRRKKAAERMPADFAPPVSVCKPLHGDEPGLERNLVSFFEQQYPGEWEMIFIARHSNDAGLQLAQQVGQRYPQVNARYLTCGEPKYPNAKMYSLGVLAEAARHETLVTSDADARVVPDYLLRCVQDLKDGTALSSCLYRGTVDEPGIATALDAMGKTVEMCAGVLVATMVEGGTKFSLGVTMILRRDAFDHAGGYEDLGQYHAEDFILGNRLAEQGKRVIMSPHIIDLTVPKTTLVLSFRNQLRWMQSTRRSRPAGHLGTGLTFALPFGVLGLLWGLLAGHPLFGFGFLAAACANRMVQALTMLRILDDPNWARYTLLYPLRDLMGSIIWLCSYLPGEMYYHGGLYELTPDGKLRRRK</sequence>